<evidence type="ECO:0000313" key="1">
    <source>
        <dbReference type="EMBL" id="SES91470.1"/>
    </source>
</evidence>
<keyword evidence="2" id="KW-1185">Reference proteome</keyword>
<dbReference type="Proteomes" id="UP000199800">
    <property type="component" value="Unassembled WGS sequence"/>
</dbReference>
<sequence length="46" mass="5502">MKEFQSKISVDEVFSGNCEERVEMKDWLSNFCQDDVRAGKWFLCYC</sequence>
<organism evidence="1 2">
    <name type="scientific">[Clostridium] polysaccharolyticum</name>
    <dbReference type="NCBI Taxonomy" id="29364"/>
    <lineage>
        <taxon>Bacteria</taxon>
        <taxon>Bacillati</taxon>
        <taxon>Bacillota</taxon>
        <taxon>Clostridia</taxon>
        <taxon>Lachnospirales</taxon>
        <taxon>Lachnospiraceae</taxon>
    </lineage>
</organism>
<proteinExistence type="predicted"/>
<name>A0A1I0ACI3_9FIRM</name>
<reference evidence="1 2" key="1">
    <citation type="submission" date="2016-10" db="EMBL/GenBank/DDBJ databases">
        <authorList>
            <person name="de Groot N.N."/>
        </authorList>
    </citation>
    <scope>NUCLEOTIDE SEQUENCE [LARGE SCALE GENOMIC DNA]</scope>
    <source>
        <strain evidence="1 2">DSM 1801</strain>
    </source>
</reference>
<evidence type="ECO:0000313" key="2">
    <source>
        <dbReference type="Proteomes" id="UP000199800"/>
    </source>
</evidence>
<accession>A0A1I0ACI3</accession>
<gene>
    <name evidence="1" type="ORF">SAMN04487772_10563</name>
</gene>
<dbReference type="AlphaFoldDB" id="A0A1I0ACI3"/>
<dbReference type="RefSeq" id="WP_177180635.1">
    <property type="nucleotide sequence ID" value="NZ_FOHN01000005.1"/>
</dbReference>
<protein>
    <submittedName>
        <fullName evidence="1">Uncharacterized protein</fullName>
    </submittedName>
</protein>
<dbReference type="EMBL" id="FOHN01000005">
    <property type="protein sequence ID" value="SES91470.1"/>
    <property type="molecule type" value="Genomic_DNA"/>
</dbReference>